<name>A0AAN6T5J4_9PEZI</name>
<organism evidence="1 2">
    <name type="scientific">Parathielavia hyrcaniae</name>
    <dbReference type="NCBI Taxonomy" id="113614"/>
    <lineage>
        <taxon>Eukaryota</taxon>
        <taxon>Fungi</taxon>
        <taxon>Dikarya</taxon>
        <taxon>Ascomycota</taxon>
        <taxon>Pezizomycotina</taxon>
        <taxon>Sordariomycetes</taxon>
        <taxon>Sordariomycetidae</taxon>
        <taxon>Sordariales</taxon>
        <taxon>Chaetomiaceae</taxon>
        <taxon>Parathielavia</taxon>
    </lineage>
</organism>
<reference evidence="1" key="2">
    <citation type="submission" date="2023-05" db="EMBL/GenBank/DDBJ databases">
        <authorList>
            <consortium name="Lawrence Berkeley National Laboratory"/>
            <person name="Steindorff A."/>
            <person name="Hensen N."/>
            <person name="Bonometti L."/>
            <person name="Westerberg I."/>
            <person name="Brannstrom I.O."/>
            <person name="Guillou S."/>
            <person name="Cros-Aarteil S."/>
            <person name="Calhoun S."/>
            <person name="Haridas S."/>
            <person name="Kuo A."/>
            <person name="Mondo S."/>
            <person name="Pangilinan J."/>
            <person name="Riley R."/>
            <person name="Labutti K."/>
            <person name="Andreopoulos B."/>
            <person name="Lipzen A."/>
            <person name="Chen C."/>
            <person name="Yanf M."/>
            <person name="Daum C."/>
            <person name="Ng V."/>
            <person name="Clum A."/>
            <person name="Ohm R."/>
            <person name="Martin F."/>
            <person name="Silar P."/>
            <person name="Natvig D."/>
            <person name="Lalanne C."/>
            <person name="Gautier V."/>
            <person name="Ament-Velasquez S.L."/>
            <person name="Kruys A."/>
            <person name="Hutchinson M.I."/>
            <person name="Powell A.J."/>
            <person name="Barry K."/>
            <person name="Miller A.N."/>
            <person name="Grigoriev I.V."/>
            <person name="Debuchy R."/>
            <person name="Gladieux P."/>
            <person name="Thoren M.H."/>
            <person name="Johannesson H."/>
        </authorList>
    </citation>
    <scope>NUCLEOTIDE SEQUENCE</scope>
    <source>
        <strain evidence="1">CBS 757.83</strain>
    </source>
</reference>
<reference evidence="1" key="1">
    <citation type="journal article" date="2023" name="Mol. Phylogenet. Evol.">
        <title>Genome-scale phylogeny and comparative genomics of the fungal order Sordariales.</title>
        <authorList>
            <person name="Hensen N."/>
            <person name="Bonometti L."/>
            <person name="Westerberg I."/>
            <person name="Brannstrom I.O."/>
            <person name="Guillou S."/>
            <person name="Cros-Aarteil S."/>
            <person name="Calhoun S."/>
            <person name="Haridas S."/>
            <person name="Kuo A."/>
            <person name="Mondo S."/>
            <person name="Pangilinan J."/>
            <person name="Riley R."/>
            <person name="LaButti K."/>
            <person name="Andreopoulos B."/>
            <person name="Lipzen A."/>
            <person name="Chen C."/>
            <person name="Yan M."/>
            <person name="Daum C."/>
            <person name="Ng V."/>
            <person name="Clum A."/>
            <person name="Steindorff A."/>
            <person name="Ohm R.A."/>
            <person name="Martin F."/>
            <person name="Silar P."/>
            <person name="Natvig D.O."/>
            <person name="Lalanne C."/>
            <person name="Gautier V."/>
            <person name="Ament-Velasquez S.L."/>
            <person name="Kruys A."/>
            <person name="Hutchinson M.I."/>
            <person name="Powell A.J."/>
            <person name="Barry K."/>
            <person name="Miller A.N."/>
            <person name="Grigoriev I.V."/>
            <person name="Debuchy R."/>
            <person name="Gladieux P."/>
            <person name="Hiltunen Thoren M."/>
            <person name="Johannesson H."/>
        </authorList>
    </citation>
    <scope>NUCLEOTIDE SEQUENCE</scope>
    <source>
        <strain evidence="1">CBS 757.83</strain>
    </source>
</reference>
<dbReference type="EMBL" id="MU863626">
    <property type="protein sequence ID" value="KAK4105041.1"/>
    <property type="molecule type" value="Genomic_DNA"/>
</dbReference>
<proteinExistence type="predicted"/>
<protein>
    <submittedName>
        <fullName evidence="1">Uncharacterized protein</fullName>
    </submittedName>
</protein>
<evidence type="ECO:0000313" key="1">
    <source>
        <dbReference type="EMBL" id="KAK4105041.1"/>
    </source>
</evidence>
<keyword evidence="2" id="KW-1185">Reference proteome</keyword>
<dbReference type="AlphaFoldDB" id="A0AAN6T5J4"/>
<dbReference type="Proteomes" id="UP001305647">
    <property type="component" value="Unassembled WGS sequence"/>
</dbReference>
<accession>A0AAN6T5J4</accession>
<gene>
    <name evidence="1" type="ORF">N658DRAFT_483831</name>
</gene>
<evidence type="ECO:0000313" key="2">
    <source>
        <dbReference type="Proteomes" id="UP001305647"/>
    </source>
</evidence>
<comment type="caution">
    <text evidence="1">The sequence shown here is derived from an EMBL/GenBank/DDBJ whole genome shotgun (WGS) entry which is preliminary data.</text>
</comment>
<sequence length="197" mass="21871">MPDFPTSPRVALFASFNTPSAWRGPSCLAPFGTRMLEEAVDATPSAARRCHRGASWGHVDPQGYTWQEYAVVGFINKATLAELERGWTSAFWLGRGSRRRGCSADVRGHWKPEGEEKAWKTHCQDVNSYQGHAGWSRNVCRLAEPAITRSAQNQARQADYGCFGQGGHLRFLFEKSQDPATEATTEAAELDPTAIRR</sequence>